<organism evidence="1 2">
    <name type="scientific">Blautia wexlerae</name>
    <dbReference type="NCBI Taxonomy" id="418240"/>
    <lineage>
        <taxon>Bacteria</taxon>
        <taxon>Bacillati</taxon>
        <taxon>Bacillota</taxon>
        <taxon>Clostridia</taxon>
        <taxon>Lachnospirales</taxon>
        <taxon>Lachnospiraceae</taxon>
        <taxon>Blautia</taxon>
    </lineage>
</organism>
<gene>
    <name evidence="1" type="ORF">ERS852478_02161</name>
</gene>
<accession>A0A174D7D2</accession>
<dbReference type="RefSeq" id="WP_055200598.1">
    <property type="nucleotide sequence ID" value="NZ_BTHH01000017.1"/>
</dbReference>
<name>A0A174D7D2_9FIRM</name>
<evidence type="ECO:0000313" key="2">
    <source>
        <dbReference type="Proteomes" id="UP000095431"/>
    </source>
</evidence>
<sequence length="135" mass="15929">MTKEQIIEELKKSAKPYEEYYLDDEILSAMLSYQNPYEFVEPILEIISTNPSVNFGMPGDLVHFVEKFYKKGYEELLINSVRKNPTSHNILMLHRCYNDIKNPNRNEFAKVVKTLKNDKSVSSEIKNIIDEYDWD</sequence>
<dbReference type="EMBL" id="CYZN01000013">
    <property type="protein sequence ID" value="CUO21444.1"/>
    <property type="molecule type" value="Genomic_DNA"/>
</dbReference>
<dbReference type="Proteomes" id="UP000095431">
    <property type="component" value="Unassembled WGS sequence"/>
</dbReference>
<dbReference type="AlphaFoldDB" id="A0A174D7D2"/>
<reference evidence="1 2" key="1">
    <citation type="submission" date="2015-09" db="EMBL/GenBank/DDBJ databases">
        <authorList>
            <consortium name="Pathogen Informatics"/>
        </authorList>
    </citation>
    <scope>NUCLEOTIDE SEQUENCE [LARGE SCALE GENOMIC DNA]</scope>
    <source>
        <strain evidence="1 2">2789STDY5834863</strain>
    </source>
</reference>
<proteinExistence type="predicted"/>
<protein>
    <submittedName>
        <fullName evidence="1">Uncharacterized protein</fullName>
    </submittedName>
</protein>
<evidence type="ECO:0000313" key="1">
    <source>
        <dbReference type="EMBL" id="CUO21444.1"/>
    </source>
</evidence>